<reference evidence="2 3" key="1">
    <citation type="journal article" date="2018" name="Mol. Plant">
        <title>The genome of Artemisia annua provides insight into the evolution of Asteraceae family and artemisinin biosynthesis.</title>
        <authorList>
            <person name="Shen Q."/>
            <person name="Zhang L."/>
            <person name="Liao Z."/>
            <person name="Wang S."/>
            <person name="Yan T."/>
            <person name="Shi P."/>
            <person name="Liu M."/>
            <person name="Fu X."/>
            <person name="Pan Q."/>
            <person name="Wang Y."/>
            <person name="Lv Z."/>
            <person name="Lu X."/>
            <person name="Zhang F."/>
            <person name="Jiang W."/>
            <person name="Ma Y."/>
            <person name="Chen M."/>
            <person name="Hao X."/>
            <person name="Li L."/>
            <person name="Tang Y."/>
            <person name="Lv G."/>
            <person name="Zhou Y."/>
            <person name="Sun X."/>
            <person name="Brodelius P.E."/>
            <person name="Rose J.K.C."/>
            <person name="Tang K."/>
        </authorList>
    </citation>
    <scope>NUCLEOTIDE SEQUENCE [LARGE SCALE GENOMIC DNA]</scope>
    <source>
        <strain evidence="3">cv. Huhao1</strain>
        <tissue evidence="2">Leaf</tissue>
    </source>
</reference>
<name>A0A2U1MRT1_ARTAN</name>
<gene>
    <name evidence="2" type="ORF">CTI12_AA348860</name>
    <name evidence="1" type="ORF">CTI12_AA391070</name>
</gene>
<dbReference type="EMBL" id="PKPP01005734">
    <property type="protein sequence ID" value="PWA59044.1"/>
    <property type="molecule type" value="Genomic_DNA"/>
</dbReference>
<dbReference type="Proteomes" id="UP000245207">
    <property type="component" value="Unassembled WGS sequence"/>
</dbReference>
<proteinExistence type="predicted"/>
<dbReference type="AlphaFoldDB" id="A0A2U1MRT1"/>
<accession>A0A2U1MRT1</accession>
<evidence type="ECO:0000313" key="1">
    <source>
        <dbReference type="EMBL" id="PWA59044.1"/>
    </source>
</evidence>
<evidence type="ECO:0000313" key="3">
    <source>
        <dbReference type="Proteomes" id="UP000245207"/>
    </source>
</evidence>
<keyword evidence="3" id="KW-1185">Reference proteome</keyword>
<dbReference type="EMBL" id="PKPP01004526">
    <property type="protein sequence ID" value="PWA63937.1"/>
    <property type="molecule type" value="Genomic_DNA"/>
</dbReference>
<sequence>MDGLVRLLELAYASGCVYASDIMRYGFQRNVQEERGWFSYLYGWCVHVTDRVAYLDGIIQELEFCYNHMSEVQMLMELRGGDGIVVLDSIMYFQTIREFEAEKLANLHLFLQVSAMHLDRCMLFVSRFNGM</sequence>
<organism evidence="2 3">
    <name type="scientific">Artemisia annua</name>
    <name type="common">Sweet wormwood</name>
    <dbReference type="NCBI Taxonomy" id="35608"/>
    <lineage>
        <taxon>Eukaryota</taxon>
        <taxon>Viridiplantae</taxon>
        <taxon>Streptophyta</taxon>
        <taxon>Embryophyta</taxon>
        <taxon>Tracheophyta</taxon>
        <taxon>Spermatophyta</taxon>
        <taxon>Magnoliopsida</taxon>
        <taxon>eudicotyledons</taxon>
        <taxon>Gunneridae</taxon>
        <taxon>Pentapetalae</taxon>
        <taxon>asterids</taxon>
        <taxon>campanulids</taxon>
        <taxon>Asterales</taxon>
        <taxon>Asteraceae</taxon>
        <taxon>Asteroideae</taxon>
        <taxon>Anthemideae</taxon>
        <taxon>Artemisiinae</taxon>
        <taxon>Artemisia</taxon>
    </lineage>
</organism>
<evidence type="ECO:0000313" key="2">
    <source>
        <dbReference type="EMBL" id="PWA63937.1"/>
    </source>
</evidence>
<protein>
    <submittedName>
        <fullName evidence="2">Uncharacterized protein</fullName>
    </submittedName>
</protein>
<comment type="caution">
    <text evidence="2">The sequence shown here is derived from an EMBL/GenBank/DDBJ whole genome shotgun (WGS) entry which is preliminary data.</text>
</comment>